<dbReference type="RefSeq" id="WP_084350831.1">
    <property type="nucleotide sequence ID" value="NZ_FWYD01000002.1"/>
</dbReference>
<evidence type="ECO:0000259" key="1">
    <source>
        <dbReference type="PROSITE" id="PS50234"/>
    </source>
</evidence>
<feature type="domain" description="VWFA" evidence="1">
    <location>
        <begin position="92"/>
        <end position="283"/>
    </location>
</feature>
<reference evidence="2 3" key="1">
    <citation type="submission" date="2017-04" db="EMBL/GenBank/DDBJ databases">
        <authorList>
            <person name="Afonso C.L."/>
            <person name="Miller P.J."/>
            <person name="Scott M.A."/>
            <person name="Spackman E."/>
            <person name="Goraichik I."/>
            <person name="Dimitrov K.M."/>
            <person name="Suarez D.L."/>
            <person name="Swayne D.E."/>
        </authorList>
    </citation>
    <scope>NUCLEOTIDE SEQUENCE [LARGE SCALE GENOMIC DNA]</scope>
    <source>
        <strain evidence="2 3">CGMCC 1.12644</strain>
    </source>
</reference>
<keyword evidence="3" id="KW-1185">Reference proteome</keyword>
<protein>
    <submittedName>
        <fullName evidence="2">Ca-activated chloride channel family protein</fullName>
    </submittedName>
</protein>
<dbReference type="PANTHER" id="PTHR22550">
    <property type="entry name" value="SPORE GERMINATION PROTEIN"/>
    <property type="match status" value="1"/>
</dbReference>
<dbReference type="InterPro" id="IPR002035">
    <property type="entry name" value="VWF_A"/>
</dbReference>
<dbReference type="AlphaFoldDB" id="A0A1W2A484"/>
<dbReference type="InterPro" id="IPR036465">
    <property type="entry name" value="vWFA_dom_sf"/>
</dbReference>
<accession>A0A1W2A484</accession>
<gene>
    <name evidence="2" type="ORF">SAMN06295998_102393</name>
</gene>
<dbReference type="Pfam" id="PF00092">
    <property type="entry name" value="VWA"/>
    <property type="match status" value="1"/>
</dbReference>
<dbReference type="Proteomes" id="UP000192330">
    <property type="component" value="Unassembled WGS sequence"/>
</dbReference>
<dbReference type="PANTHER" id="PTHR22550:SF18">
    <property type="entry name" value="VWFA DOMAIN-CONTAINING PROTEIN"/>
    <property type="match status" value="1"/>
</dbReference>
<proteinExistence type="predicted"/>
<dbReference type="SUPFAM" id="SSF53300">
    <property type="entry name" value="vWA-like"/>
    <property type="match status" value="1"/>
</dbReference>
<dbReference type="EMBL" id="FWYD01000002">
    <property type="protein sequence ID" value="SMC55549.1"/>
    <property type="molecule type" value="Genomic_DNA"/>
</dbReference>
<dbReference type="Gene3D" id="3.40.50.410">
    <property type="entry name" value="von Willebrand factor, type A domain"/>
    <property type="match status" value="1"/>
</dbReference>
<evidence type="ECO:0000313" key="2">
    <source>
        <dbReference type="EMBL" id="SMC55549.1"/>
    </source>
</evidence>
<sequence length="321" mass="33959">MLELATPWALALLPLPLLAVRFLPPIRAGGTALAVPERIGAALIRRSRGAGSDMPARLQRALPWLIWVLTVLALCGPRMPEPVAALKVSGRDLAIALDLSGSMVRDDFYLDGAQVSRLEAVTAVGSAFARRRAGDRVALIVFGSDAYYATPFTFDTEAVARRIEEATIGISGRATNISDALGLALKRLEASEAATRVVILLSDGANNAGATNPQGVARLAADMGVRVHTIALGPKDETTAEEGERGVVDATTLRAISDVSGGQSFRVRTTEDLVAVTEALDRLEATDSDGLSAEVYAEFWIWPAVLAMLGCVGLAWREQSA</sequence>
<dbReference type="SMART" id="SM00327">
    <property type="entry name" value="VWA"/>
    <property type="match status" value="1"/>
</dbReference>
<organism evidence="2 3">
    <name type="scientific">Primorskyibacter flagellatus</name>
    <dbReference type="NCBI Taxonomy" id="1387277"/>
    <lineage>
        <taxon>Bacteria</taxon>
        <taxon>Pseudomonadati</taxon>
        <taxon>Pseudomonadota</taxon>
        <taxon>Alphaproteobacteria</taxon>
        <taxon>Rhodobacterales</taxon>
        <taxon>Roseobacteraceae</taxon>
        <taxon>Primorskyibacter</taxon>
    </lineage>
</organism>
<dbReference type="InterPro" id="IPR050768">
    <property type="entry name" value="UPF0353/GerABKA_families"/>
</dbReference>
<dbReference type="STRING" id="1387277.SAMN06295998_102393"/>
<dbReference type="PROSITE" id="PS50234">
    <property type="entry name" value="VWFA"/>
    <property type="match status" value="1"/>
</dbReference>
<name>A0A1W2A484_9RHOB</name>
<evidence type="ECO:0000313" key="3">
    <source>
        <dbReference type="Proteomes" id="UP000192330"/>
    </source>
</evidence>
<dbReference type="OrthoDB" id="6206554at2"/>